<dbReference type="PANTHER" id="PTHR44591:SF3">
    <property type="entry name" value="RESPONSE REGULATORY DOMAIN-CONTAINING PROTEIN"/>
    <property type="match status" value="1"/>
</dbReference>
<dbReference type="OrthoDB" id="5295285at2"/>
<dbReference type="SUPFAM" id="SSF52172">
    <property type="entry name" value="CheY-like"/>
    <property type="match status" value="1"/>
</dbReference>
<dbReference type="AlphaFoldDB" id="A0A5K7ZFU6"/>
<name>A0A5K7ZFU6_9BACT</name>
<dbReference type="InterPro" id="IPR001789">
    <property type="entry name" value="Sig_transdc_resp-reg_receiver"/>
</dbReference>
<evidence type="ECO:0000259" key="3">
    <source>
        <dbReference type="PROSITE" id="PS50110"/>
    </source>
</evidence>
<dbReference type="InterPro" id="IPR050595">
    <property type="entry name" value="Bact_response_regulator"/>
</dbReference>
<evidence type="ECO:0000256" key="2">
    <source>
        <dbReference type="PROSITE-ProRule" id="PRU00169"/>
    </source>
</evidence>
<reference evidence="4 5" key="1">
    <citation type="submission" date="2019-11" db="EMBL/GenBank/DDBJ databases">
        <title>Comparative genomics of hydrocarbon-degrading Desulfosarcina strains.</title>
        <authorList>
            <person name="Watanabe M."/>
            <person name="Kojima H."/>
            <person name="Fukui M."/>
        </authorList>
    </citation>
    <scope>NUCLEOTIDE SEQUENCE [LARGE SCALE GENOMIC DNA]</scope>
    <source>
        <strain evidence="4 5">PP31</strain>
    </source>
</reference>
<dbReference type="Gene3D" id="3.40.50.2300">
    <property type="match status" value="1"/>
</dbReference>
<organism evidence="4 5">
    <name type="scientific">Desulfosarcina widdelii</name>
    <dbReference type="NCBI Taxonomy" id="947919"/>
    <lineage>
        <taxon>Bacteria</taxon>
        <taxon>Pseudomonadati</taxon>
        <taxon>Thermodesulfobacteriota</taxon>
        <taxon>Desulfobacteria</taxon>
        <taxon>Desulfobacterales</taxon>
        <taxon>Desulfosarcinaceae</taxon>
        <taxon>Desulfosarcina</taxon>
    </lineage>
</organism>
<evidence type="ECO:0000256" key="1">
    <source>
        <dbReference type="ARBA" id="ARBA00022553"/>
    </source>
</evidence>
<dbReference type="PANTHER" id="PTHR44591">
    <property type="entry name" value="STRESS RESPONSE REGULATOR PROTEIN 1"/>
    <property type="match status" value="1"/>
</dbReference>
<keyword evidence="5" id="KW-1185">Reference proteome</keyword>
<dbReference type="Proteomes" id="UP000427769">
    <property type="component" value="Chromosome"/>
</dbReference>
<accession>A0A5K7ZFU6</accession>
<gene>
    <name evidence="4" type="ORF">DSCW_46310</name>
</gene>
<dbReference type="PROSITE" id="PS50110">
    <property type="entry name" value="RESPONSE_REGULATORY"/>
    <property type="match status" value="1"/>
</dbReference>
<dbReference type="NCBIfam" id="NF045717">
    <property type="entry name" value="DVU0259_DivK"/>
    <property type="match status" value="1"/>
</dbReference>
<evidence type="ECO:0000313" key="5">
    <source>
        <dbReference type="Proteomes" id="UP000427769"/>
    </source>
</evidence>
<dbReference type="GO" id="GO:0000160">
    <property type="term" value="P:phosphorelay signal transduction system"/>
    <property type="evidence" value="ECO:0007669"/>
    <property type="project" value="InterPro"/>
</dbReference>
<dbReference type="KEGG" id="dwd:DSCW_46310"/>
<feature type="domain" description="Response regulatory" evidence="3">
    <location>
        <begin position="4"/>
        <end position="115"/>
    </location>
</feature>
<dbReference type="EMBL" id="AP021875">
    <property type="protein sequence ID" value="BBO77214.1"/>
    <property type="molecule type" value="Genomic_DNA"/>
</dbReference>
<dbReference type="SMART" id="SM00448">
    <property type="entry name" value="REC"/>
    <property type="match status" value="1"/>
</dbReference>
<dbReference type="Pfam" id="PF00072">
    <property type="entry name" value="Response_reg"/>
    <property type="match status" value="1"/>
</dbReference>
<dbReference type="InterPro" id="IPR054815">
    <property type="entry name" value="DVU0259-like"/>
</dbReference>
<dbReference type="RefSeq" id="WP_155305981.1">
    <property type="nucleotide sequence ID" value="NZ_AP021875.1"/>
</dbReference>
<sequence length="116" mass="12987">MPKKILIIDDDPIVVKYLEAVFSDNGYETCSASSTMEGLDVVKQEKPDLITLDLQMPGEWGPRFYRKLRKDKELRDIPVIVVSGIDGDHAIKDAIAFVKKPFDPEKLVGIVKNTIG</sequence>
<proteinExistence type="predicted"/>
<dbReference type="InterPro" id="IPR011006">
    <property type="entry name" value="CheY-like_superfamily"/>
</dbReference>
<keyword evidence="1 2" id="KW-0597">Phosphoprotein</keyword>
<evidence type="ECO:0000313" key="4">
    <source>
        <dbReference type="EMBL" id="BBO77214.1"/>
    </source>
</evidence>
<protein>
    <submittedName>
        <fullName evidence="4">Response regulator</fullName>
    </submittedName>
</protein>
<feature type="modified residue" description="4-aspartylphosphate" evidence="2">
    <location>
        <position position="53"/>
    </location>
</feature>